<organism evidence="4 5">
    <name type="scientific">Lolium multiflorum</name>
    <name type="common">Italian ryegrass</name>
    <name type="synonym">Lolium perenne subsp. multiflorum</name>
    <dbReference type="NCBI Taxonomy" id="4521"/>
    <lineage>
        <taxon>Eukaryota</taxon>
        <taxon>Viridiplantae</taxon>
        <taxon>Streptophyta</taxon>
        <taxon>Embryophyta</taxon>
        <taxon>Tracheophyta</taxon>
        <taxon>Spermatophyta</taxon>
        <taxon>Magnoliopsida</taxon>
        <taxon>Liliopsida</taxon>
        <taxon>Poales</taxon>
        <taxon>Poaceae</taxon>
        <taxon>BOP clade</taxon>
        <taxon>Pooideae</taxon>
        <taxon>Poodae</taxon>
        <taxon>Poeae</taxon>
        <taxon>Poeae Chloroplast Group 2 (Poeae type)</taxon>
        <taxon>Loliodinae</taxon>
        <taxon>Loliinae</taxon>
        <taxon>Lolium</taxon>
    </lineage>
</organism>
<feature type="chain" id="PRO_5042045536" description="RNase H type-1 domain-containing protein" evidence="2">
    <location>
        <begin position="23"/>
        <end position="350"/>
    </location>
</feature>
<dbReference type="InterPro" id="IPR002156">
    <property type="entry name" value="RNaseH_domain"/>
</dbReference>
<feature type="compositionally biased region" description="Low complexity" evidence="1">
    <location>
        <begin position="101"/>
        <end position="117"/>
    </location>
</feature>
<keyword evidence="2" id="KW-0732">Signal</keyword>
<feature type="domain" description="RNase H type-1" evidence="3">
    <location>
        <begin position="204"/>
        <end position="323"/>
    </location>
</feature>
<evidence type="ECO:0000259" key="3">
    <source>
        <dbReference type="Pfam" id="PF13456"/>
    </source>
</evidence>
<feature type="region of interest" description="Disordered" evidence="1">
    <location>
        <begin position="92"/>
        <end position="153"/>
    </location>
</feature>
<protein>
    <recommendedName>
        <fullName evidence="3">RNase H type-1 domain-containing protein</fullName>
    </recommendedName>
</protein>
<dbReference type="EMBL" id="JAUUTY010000004">
    <property type="protein sequence ID" value="KAK1643833.1"/>
    <property type="molecule type" value="Genomic_DNA"/>
</dbReference>
<feature type="compositionally biased region" description="Gly residues" evidence="1">
    <location>
        <begin position="123"/>
        <end position="140"/>
    </location>
</feature>
<dbReference type="InterPro" id="IPR044730">
    <property type="entry name" value="RNase_H-like_dom_plant"/>
</dbReference>
<dbReference type="PANTHER" id="PTHR47723:SF19">
    <property type="entry name" value="POLYNUCLEOTIDYL TRANSFERASE, RIBONUCLEASE H-LIKE SUPERFAMILY PROTEIN"/>
    <property type="match status" value="1"/>
</dbReference>
<feature type="compositionally biased region" description="Basic and acidic residues" evidence="1">
    <location>
        <begin position="142"/>
        <end position="153"/>
    </location>
</feature>
<evidence type="ECO:0000313" key="5">
    <source>
        <dbReference type="Proteomes" id="UP001231189"/>
    </source>
</evidence>
<dbReference type="Proteomes" id="UP001231189">
    <property type="component" value="Unassembled WGS sequence"/>
</dbReference>
<proteinExistence type="predicted"/>
<sequence length="350" mass="37089">MPGARRRALQSMSGCVLVRAEALFVAVPLCARGSTRQQRRSGGATEEQQMAMVRDPCCYSPPVAGAWPHRVAAEAYGGAADLQLGTAGGRASLREAGGESGASSEAPWGGGAAAQAALRRRGWGGMGGRQRGGRSPGRGGRGTRERDGDWEENVMREKIRLGPTGHASFISDLQLTEPEPTRVSTVGAHVQQWVPPPRGMAKINVDAATSKGSSTAAFAAVARAHDGSFLGASSVVMQGISDPETLEAMACREGLALAADILLQQFRVASDCRNVVSSIDGDGMGSYGHIVKEIKARVRDFRTVQFVHEGRSSNVDAHRLARSSIYLDLCRHVWLQVPPEGVCNSYNNIA</sequence>
<evidence type="ECO:0000313" key="4">
    <source>
        <dbReference type="EMBL" id="KAK1643833.1"/>
    </source>
</evidence>
<evidence type="ECO:0000256" key="1">
    <source>
        <dbReference type="SAM" id="MobiDB-lite"/>
    </source>
</evidence>
<dbReference type="GO" id="GO:0003676">
    <property type="term" value="F:nucleic acid binding"/>
    <property type="evidence" value="ECO:0007669"/>
    <property type="project" value="InterPro"/>
</dbReference>
<dbReference type="CDD" id="cd06222">
    <property type="entry name" value="RNase_H_like"/>
    <property type="match status" value="1"/>
</dbReference>
<dbReference type="InterPro" id="IPR036397">
    <property type="entry name" value="RNaseH_sf"/>
</dbReference>
<evidence type="ECO:0000256" key="2">
    <source>
        <dbReference type="SAM" id="SignalP"/>
    </source>
</evidence>
<keyword evidence="5" id="KW-1185">Reference proteome</keyword>
<dbReference type="PANTHER" id="PTHR47723">
    <property type="entry name" value="OS05G0353850 PROTEIN"/>
    <property type="match status" value="1"/>
</dbReference>
<dbReference type="InterPro" id="IPR012337">
    <property type="entry name" value="RNaseH-like_sf"/>
</dbReference>
<dbReference type="SUPFAM" id="SSF53098">
    <property type="entry name" value="Ribonuclease H-like"/>
    <property type="match status" value="1"/>
</dbReference>
<feature type="signal peptide" evidence="2">
    <location>
        <begin position="1"/>
        <end position="22"/>
    </location>
</feature>
<reference evidence="4" key="1">
    <citation type="submission" date="2023-07" db="EMBL/GenBank/DDBJ databases">
        <title>A chromosome-level genome assembly of Lolium multiflorum.</title>
        <authorList>
            <person name="Chen Y."/>
            <person name="Copetti D."/>
            <person name="Kolliker R."/>
            <person name="Studer B."/>
        </authorList>
    </citation>
    <scope>NUCLEOTIDE SEQUENCE</scope>
    <source>
        <strain evidence="4">02402/16</strain>
        <tissue evidence="4">Leaf</tissue>
    </source>
</reference>
<dbReference type="Gene3D" id="3.30.420.10">
    <property type="entry name" value="Ribonuclease H-like superfamily/Ribonuclease H"/>
    <property type="match status" value="1"/>
</dbReference>
<name>A0AAD8W5D6_LOLMU</name>
<dbReference type="Pfam" id="PF13456">
    <property type="entry name" value="RVT_3"/>
    <property type="match status" value="1"/>
</dbReference>
<dbReference type="AlphaFoldDB" id="A0AAD8W5D6"/>
<dbReference type="InterPro" id="IPR053151">
    <property type="entry name" value="RNase_H-like"/>
</dbReference>
<gene>
    <name evidence="4" type="ORF">QYE76_061638</name>
</gene>
<comment type="caution">
    <text evidence="4">The sequence shown here is derived from an EMBL/GenBank/DDBJ whole genome shotgun (WGS) entry which is preliminary data.</text>
</comment>
<accession>A0AAD8W5D6</accession>
<dbReference type="GO" id="GO:0004523">
    <property type="term" value="F:RNA-DNA hybrid ribonuclease activity"/>
    <property type="evidence" value="ECO:0007669"/>
    <property type="project" value="InterPro"/>
</dbReference>